<evidence type="ECO:0000256" key="4">
    <source>
        <dbReference type="ARBA" id="ARBA00022960"/>
    </source>
</evidence>
<evidence type="ECO:0000256" key="7">
    <source>
        <dbReference type="PROSITE-ProRule" id="PRU01373"/>
    </source>
</evidence>
<keyword evidence="4 7" id="KW-0133">Cell shape</keyword>
<dbReference type="Pfam" id="PF03734">
    <property type="entry name" value="YkuD"/>
    <property type="match status" value="1"/>
</dbReference>
<proteinExistence type="inferred from homology"/>
<protein>
    <submittedName>
        <fullName evidence="9">L,D-transpeptidase catalytic domain</fullName>
    </submittedName>
</protein>
<organism evidence="9 10">
    <name type="scientific">Neomesorhizobium albiziae</name>
    <dbReference type="NCBI Taxonomy" id="335020"/>
    <lineage>
        <taxon>Bacteria</taxon>
        <taxon>Pseudomonadati</taxon>
        <taxon>Pseudomonadota</taxon>
        <taxon>Alphaproteobacteria</taxon>
        <taxon>Hyphomicrobiales</taxon>
        <taxon>Phyllobacteriaceae</taxon>
        <taxon>Neomesorhizobium</taxon>
    </lineage>
</organism>
<dbReference type="InterPro" id="IPR005490">
    <property type="entry name" value="LD_TPept_cat_dom"/>
</dbReference>
<reference evidence="9 10" key="1">
    <citation type="submission" date="2016-10" db="EMBL/GenBank/DDBJ databases">
        <authorList>
            <person name="Varghese N."/>
            <person name="Submissions S."/>
        </authorList>
    </citation>
    <scope>NUCLEOTIDE SEQUENCE [LARGE SCALE GENOMIC DNA]</scope>
    <source>
        <strain evidence="9 10">DSM 21822</strain>
    </source>
</reference>
<dbReference type="CDD" id="cd16913">
    <property type="entry name" value="YkuD_like"/>
    <property type="match status" value="1"/>
</dbReference>
<evidence type="ECO:0000313" key="10">
    <source>
        <dbReference type="Proteomes" id="UP000323300"/>
    </source>
</evidence>
<dbReference type="GO" id="GO:0008360">
    <property type="term" value="P:regulation of cell shape"/>
    <property type="evidence" value="ECO:0007669"/>
    <property type="project" value="UniProtKB-UniRule"/>
</dbReference>
<dbReference type="PANTHER" id="PTHR30582:SF2">
    <property type="entry name" value="L,D-TRANSPEPTIDASE YCIB-RELATED"/>
    <property type="match status" value="1"/>
</dbReference>
<keyword evidence="3" id="KW-0808">Transferase</keyword>
<dbReference type="GO" id="GO:0016740">
    <property type="term" value="F:transferase activity"/>
    <property type="evidence" value="ECO:0007669"/>
    <property type="project" value="UniProtKB-KW"/>
</dbReference>
<feature type="domain" description="L,D-TPase catalytic" evidence="8">
    <location>
        <begin position="27"/>
        <end position="142"/>
    </location>
</feature>
<comment type="pathway">
    <text evidence="1 7">Cell wall biogenesis; peptidoglycan biosynthesis.</text>
</comment>
<evidence type="ECO:0000256" key="2">
    <source>
        <dbReference type="ARBA" id="ARBA00005992"/>
    </source>
</evidence>
<evidence type="ECO:0000259" key="8">
    <source>
        <dbReference type="PROSITE" id="PS52029"/>
    </source>
</evidence>
<dbReference type="GO" id="GO:0018104">
    <property type="term" value="P:peptidoglycan-protein cross-linking"/>
    <property type="evidence" value="ECO:0007669"/>
    <property type="project" value="TreeGrafter"/>
</dbReference>
<dbReference type="OrthoDB" id="463216at2"/>
<dbReference type="GO" id="GO:0005576">
    <property type="term" value="C:extracellular region"/>
    <property type="evidence" value="ECO:0007669"/>
    <property type="project" value="TreeGrafter"/>
</dbReference>
<dbReference type="AlphaFoldDB" id="A0A1I3V708"/>
<evidence type="ECO:0000256" key="3">
    <source>
        <dbReference type="ARBA" id="ARBA00022679"/>
    </source>
</evidence>
<evidence type="ECO:0000256" key="5">
    <source>
        <dbReference type="ARBA" id="ARBA00022984"/>
    </source>
</evidence>
<dbReference type="UniPathway" id="UPA00219"/>
<gene>
    <name evidence="9" type="ORF">SAMN04488498_101190</name>
</gene>
<dbReference type="Proteomes" id="UP000323300">
    <property type="component" value="Unassembled WGS sequence"/>
</dbReference>
<dbReference type="Gene3D" id="2.40.440.10">
    <property type="entry name" value="L,D-transpeptidase catalytic domain-like"/>
    <property type="match status" value="1"/>
</dbReference>
<keyword evidence="5 7" id="KW-0573">Peptidoglycan synthesis</keyword>
<feature type="active site" description="Nucleophile" evidence="7">
    <location>
        <position position="114"/>
    </location>
</feature>
<accession>A0A1I3V708</accession>
<comment type="similarity">
    <text evidence="2">Belongs to the YkuD family.</text>
</comment>
<dbReference type="PROSITE" id="PS52029">
    <property type="entry name" value="LD_TPASE"/>
    <property type="match status" value="1"/>
</dbReference>
<evidence type="ECO:0000256" key="1">
    <source>
        <dbReference type="ARBA" id="ARBA00004752"/>
    </source>
</evidence>
<evidence type="ECO:0000256" key="6">
    <source>
        <dbReference type="ARBA" id="ARBA00023316"/>
    </source>
</evidence>
<dbReference type="GO" id="GO:0071555">
    <property type="term" value="P:cell wall organization"/>
    <property type="evidence" value="ECO:0007669"/>
    <property type="project" value="UniProtKB-UniRule"/>
</dbReference>
<dbReference type="InterPro" id="IPR050979">
    <property type="entry name" value="LD-transpeptidase"/>
</dbReference>
<keyword evidence="10" id="KW-1185">Reference proteome</keyword>
<name>A0A1I3V708_9HYPH</name>
<keyword evidence="6 7" id="KW-0961">Cell wall biogenesis/degradation</keyword>
<sequence>MRILVLATITFVTMLLGATGQGWAAGLVARIDISNQTMTVSKQGRVIYTWRVSTARKGYWTPRGTYRPTRLHRMWYSRKYDMSPMPYSVFFRGGYAIHGTGYVKQLGRPASHGCVRLATGNAALFYSLVKQVGRKNTRIVLVN</sequence>
<dbReference type="GO" id="GO:0071972">
    <property type="term" value="F:peptidoglycan L,D-transpeptidase activity"/>
    <property type="evidence" value="ECO:0007669"/>
    <property type="project" value="TreeGrafter"/>
</dbReference>
<evidence type="ECO:0000313" key="9">
    <source>
        <dbReference type="EMBL" id="SFJ90116.1"/>
    </source>
</evidence>
<dbReference type="InterPro" id="IPR038063">
    <property type="entry name" value="Transpep_catalytic_dom"/>
</dbReference>
<feature type="active site" description="Proton donor/acceptor" evidence="7">
    <location>
        <position position="98"/>
    </location>
</feature>
<dbReference type="SUPFAM" id="SSF141523">
    <property type="entry name" value="L,D-transpeptidase catalytic domain-like"/>
    <property type="match status" value="1"/>
</dbReference>
<dbReference type="EMBL" id="FOSL01000001">
    <property type="protein sequence ID" value="SFJ90116.1"/>
    <property type="molecule type" value="Genomic_DNA"/>
</dbReference>
<dbReference type="PANTHER" id="PTHR30582">
    <property type="entry name" value="L,D-TRANSPEPTIDASE"/>
    <property type="match status" value="1"/>
</dbReference>